<feature type="compositionally biased region" description="Basic and acidic residues" evidence="1">
    <location>
        <begin position="41"/>
        <end position="58"/>
    </location>
</feature>
<feature type="compositionally biased region" description="Low complexity" evidence="1">
    <location>
        <begin position="1"/>
        <end position="18"/>
    </location>
</feature>
<comment type="caution">
    <text evidence="2">The sequence shown here is derived from an EMBL/GenBank/DDBJ whole genome shotgun (WGS) entry which is preliminary data.</text>
</comment>
<gene>
    <name evidence="2" type="ORF">I0C86_41800</name>
</gene>
<reference evidence="2 3" key="1">
    <citation type="submission" date="2020-11" db="EMBL/GenBank/DDBJ databases">
        <title>A novel isolate from a Black sea contaminated sediment with potential to produce alkanes: Plantactinospora alkalitolerans sp. nov.</title>
        <authorList>
            <person name="Carro L."/>
            <person name="Veyisoglu A."/>
            <person name="Guven K."/>
            <person name="Schumann P."/>
            <person name="Klenk H.-P."/>
            <person name="Sahin N."/>
        </authorList>
    </citation>
    <scope>NUCLEOTIDE SEQUENCE [LARGE SCALE GENOMIC DNA]</scope>
    <source>
        <strain evidence="2 3">S1510</strain>
    </source>
</reference>
<evidence type="ECO:0000313" key="2">
    <source>
        <dbReference type="EMBL" id="MBF9135388.1"/>
    </source>
</evidence>
<evidence type="ECO:0000313" key="3">
    <source>
        <dbReference type="Proteomes" id="UP000638560"/>
    </source>
</evidence>
<feature type="region of interest" description="Disordered" evidence="1">
    <location>
        <begin position="1"/>
        <end position="94"/>
    </location>
</feature>
<name>A0ABS0HA90_9ACTN</name>
<feature type="compositionally biased region" description="Polar residues" evidence="1">
    <location>
        <begin position="73"/>
        <end position="94"/>
    </location>
</feature>
<dbReference type="Proteomes" id="UP000638560">
    <property type="component" value="Unassembled WGS sequence"/>
</dbReference>
<keyword evidence="3" id="KW-1185">Reference proteome</keyword>
<evidence type="ECO:0000256" key="1">
    <source>
        <dbReference type="SAM" id="MobiDB-lite"/>
    </source>
</evidence>
<dbReference type="EMBL" id="JADPUN010000424">
    <property type="protein sequence ID" value="MBF9135388.1"/>
    <property type="molecule type" value="Genomic_DNA"/>
</dbReference>
<proteinExistence type="predicted"/>
<sequence length="94" mass="9478">MTPAPAARSAPASGGTAREATQPLSMSAARATAGFGPPDRLGAHSADDRGPAPDRTGERAGPGGPDRAEFRNGTPSDETVLLTTVRNPADEPSQ</sequence>
<accession>A0ABS0HA90</accession>
<organism evidence="2 3">
    <name type="scientific">Plantactinospora alkalitolerans</name>
    <dbReference type="NCBI Taxonomy" id="2789879"/>
    <lineage>
        <taxon>Bacteria</taxon>
        <taxon>Bacillati</taxon>
        <taxon>Actinomycetota</taxon>
        <taxon>Actinomycetes</taxon>
        <taxon>Micromonosporales</taxon>
        <taxon>Micromonosporaceae</taxon>
        <taxon>Plantactinospora</taxon>
    </lineage>
</organism>
<protein>
    <submittedName>
        <fullName evidence="2">Uncharacterized protein</fullName>
    </submittedName>
</protein>